<organism evidence="2 3">
    <name type="scientific">Prorocentrum cordatum</name>
    <dbReference type="NCBI Taxonomy" id="2364126"/>
    <lineage>
        <taxon>Eukaryota</taxon>
        <taxon>Sar</taxon>
        <taxon>Alveolata</taxon>
        <taxon>Dinophyceae</taxon>
        <taxon>Prorocentrales</taxon>
        <taxon>Prorocentraceae</taxon>
        <taxon>Prorocentrum</taxon>
    </lineage>
</organism>
<evidence type="ECO:0000313" key="2">
    <source>
        <dbReference type="EMBL" id="CAK0805517.1"/>
    </source>
</evidence>
<keyword evidence="3" id="KW-1185">Reference proteome</keyword>
<evidence type="ECO:0000256" key="1">
    <source>
        <dbReference type="SAM" id="MobiDB-lite"/>
    </source>
</evidence>
<feature type="compositionally biased region" description="Gly residues" evidence="1">
    <location>
        <begin position="114"/>
        <end position="124"/>
    </location>
</feature>
<comment type="caution">
    <text evidence="2">The sequence shown here is derived from an EMBL/GenBank/DDBJ whole genome shotgun (WGS) entry which is preliminary data.</text>
</comment>
<evidence type="ECO:0000313" key="3">
    <source>
        <dbReference type="Proteomes" id="UP001189429"/>
    </source>
</evidence>
<name>A0ABN9QIB2_9DINO</name>
<gene>
    <name evidence="2" type="ORF">PCOR1329_LOCUS12009</name>
</gene>
<dbReference type="Proteomes" id="UP001189429">
    <property type="component" value="Unassembled WGS sequence"/>
</dbReference>
<feature type="region of interest" description="Disordered" evidence="1">
    <location>
        <begin position="67"/>
        <end position="124"/>
    </location>
</feature>
<feature type="compositionally biased region" description="Acidic residues" evidence="1">
    <location>
        <begin position="70"/>
        <end position="82"/>
    </location>
</feature>
<dbReference type="EMBL" id="CAUYUJ010003481">
    <property type="protein sequence ID" value="CAK0805517.1"/>
    <property type="molecule type" value="Genomic_DNA"/>
</dbReference>
<accession>A0ABN9QIB2</accession>
<sequence>MRRRHPGSPARPAAPCPAAAAVTGRFGGGASSFITGDIRKTELGCGRAGSEHPWEKKGSRGTEVCFPFQLEEEEEEKEEEEGGGGRRRRFGAFGENDSAGGPRGQKTGRPLGSRPGGLAPGPPP</sequence>
<reference evidence="2" key="1">
    <citation type="submission" date="2023-10" db="EMBL/GenBank/DDBJ databases">
        <authorList>
            <person name="Chen Y."/>
            <person name="Shah S."/>
            <person name="Dougan E. K."/>
            <person name="Thang M."/>
            <person name="Chan C."/>
        </authorList>
    </citation>
    <scope>NUCLEOTIDE SEQUENCE [LARGE SCALE GENOMIC DNA]</scope>
</reference>
<proteinExistence type="predicted"/>
<protein>
    <submittedName>
        <fullName evidence="2">Uncharacterized protein</fullName>
    </submittedName>
</protein>